<dbReference type="InterPro" id="IPR011856">
    <property type="entry name" value="tRNA_endonuc-like_dom_sf"/>
</dbReference>
<gene>
    <name evidence="2" type="ORF">GCM10023200_30400</name>
</gene>
<evidence type="ECO:0000313" key="2">
    <source>
        <dbReference type="EMBL" id="GAA4792771.1"/>
    </source>
</evidence>
<dbReference type="Proteomes" id="UP001500928">
    <property type="component" value="Unassembled WGS sequence"/>
</dbReference>
<feature type="domain" description="Restriction endonuclease type IV Mrr" evidence="1">
    <location>
        <begin position="2"/>
        <end position="112"/>
    </location>
</feature>
<protein>
    <recommendedName>
        <fullName evidence="1">Restriction endonuclease type IV Mrr domain-containing protein</fullName>
    </recommendedName>
</protein>
<reference evidence="3" key="1">
    <citation type="journal article" date="2019" name="Int. J. Syst. Evol. Microbiol.">
        <title>The Global Catalogue of Microorganisms (GCM) 10K type strain sequencing project: providing services to taxonomists for standard genome sequencing and annotation.</title>
        <authorList>
            <consortium name="The Broad Institute Genomics Platform"/>
            <consortium name="The Broad Institute Genome Sequencing Center for Infectious Disease"/>
            <person name="Wu L."/>
            <person name="Ma J."/>
        </authorList>
    </citation>
    <scope>NUCLEOTIDE SEQUENCE [LARGE SCALE GENOMIC DNA]</scope>
    <source>
        <strain evidence="3">JCM 17979</strain>
    </source>
</reference>
<organism evidence="2 3">
    <name type="scientific">Actinomycetospora chlora</name>
    <dbReference type="NCBI Taxonomy" id="663608"/>
    <lineage>
        <taxon>Bacteria</taxon>
        <taxon>Bacillati</taxon>
        <taxon>Actinomycetota</taxon>
        <taxon>Actinomycetes</taxon>
        <taxon>Pseudonocardiales</taxon>
        <taxon>Pseudonocardiaceae</taxon>
        <taxon>Actinomycetospora</taxon>
    </lineage>
</organism>
<dbReference type="InterPro" id="IPR011335">
    <property type="entry name" value="Restrct_endonuc-II-like"/>
</dbReference>
<accession>A0ABP9BAG3</accession>
<dbReference type="RefSeq" id="WP_345416246.1">
    <property type="nucleotide sequence ID" value="NZ_BAABHO010000022.1"/>
</dbReference>
<evidence type="ECO:0000313" key="3">
    <source>
        <dbReference type="Proteomes" id="UP001500928"/>
    </source>
</evidence>
<dbReference type="SUPFAM" id="SSF52980">
    <property type="entry name" value="Restriction endonuclease-like"/>
    <property type="match status" value="1"/>
</dbReference>
<dbReference type="PANTHER" id="PTHR30015:SF7">
    <property type="entry name" value="TYPE IV METHYL-DIRECTED RESTRICTION ENZYME ECOKMRR"/>
    <property type="match status" value="1"/>
</dbReference>
<dbReference type="InterPro" id="IPR052906">
    <property type="entry name" value="Type_IV_Methyl-Rstrct_Enzyme"/>
</dbReference>
<dbReference type="EMBL" id="BAABHO010000022">
    <property type="protein sequence ID" value="GAA4792771.1"/>
    <property type="molecule type" value="Genomic_DNA"/>
</dbReference>
<sequence length="137" mass="14709">MVVDLLIAMGYGGADQKRVRRVGGSGDGGVDGVIDQDALGLGRIYIQAERYGPDNIVGRPAIQGFVGALHGQQADQGVFFTTSSFTKEAIEYARAVNAAVVLIDGRRLSELLIRYGVGVQVEKTSTVVKLDDDYFEK</sequence>
<keyword evidence="3" id="KW-1185">Reference proteome</keyword>
<dbReference type="Pfam" id="PF04471">
    <property type="entry name" value="Mrr_cat"/>
    <property type="match status" value="1"/>
</dbReference>
<comment type="caution">
    <text evidence="2">The sequence shown here is derived from an EMBL/GenBank/DDBJ whole genome shotgun (WGS) entry which is preliminary data.</text>
</comment>
<dbReference type="InterPro" id="IPR007560">
    <property type="entry name" value="Restrct_endonuc_IV_Mrr"/>
</dbReference>
<dbReference type="Gene3D" id="3.40.1350.10">
    <property type="match status" value="1"/>
</dbReference>
<dbReference type="PANTHER" id="PTHR30015">
    <property type="entry name" value="MRR RESTRICTION SYSTEM PROTEIN"/>
    <property type="match status" value="1"/>
</dbReference>
<name>A0ABP9BAG3_9PSEU</name>
<evidence type="ECO:0000259" key="1">
    <source>
        <dbReference type="Pfam" id="PF04471"/>
    </source>
</evidence>
<proteinExistence type="predicted"/>